<accession>A0A2Z3YNH6</accession>
<proteinExistence type="predicted"/>
<gene>
    <name evidence="2" type="ORF">Csp1_10830</name>
</gene>
<keyword evidence="3" id="KW-1185">Reference proteome</keyword>
<evidence type="ECO:0000256" key="1">
    <source>
        <dbReference type="SAM" id="MobiDB-lite"/>
    </source>
</evidence>
<name>A0A2Z3YNH6_9CORY</name>
<dbReference type="OrthoDB" id="5195652at2"/>
<organism evidence="2 3">
    <name type="scientific">Corynebacterium provencense</name>
    <dbReference type="NCBI Taxonomy" id="1737425"/>
    <lineage>
        <taxon>Bacteria</taxon>
        <taxon>Bacillati</taxon>
        <taxon>Actinomycetota</taxon>
        <taxon>Actinomycetes</taxon>
        <taxon>Mycobacteriales</taxon>
        <taxon>Corynebacteriaceae</taxon>
        <taxon>Corynebacterium</taxon>
    </lineage>
</organism>
<dbReference type="AlphaFoldDB" id="A0A2Z3YNH6"/>
<sequence length="83" mass="9031">MICPRCSSENVQIQIVQTGGKNAHKGVGLVCHSNNTARALTAVSTLGMSNLLWNKSQGTTRQKHQRPERPSFRHAVPTPRIAG</sequence>
<dbReference type="Proteomes" id="UP000247696">
    <property type="component" value="Chromosome"/>
</dbReference>
<dbReference type="STRING" id="1737425.GCA_900049755_00203"/>
<evidence type="ECO:0000313" key="2">
    <source>
        <dbReference type="EMBL" id="AWT25888.1"/>
    </source>
</evidence>
<dbReference type="KEGG" id="cpre:Csp1_10830"/>
<feature type="region of interest" description="Disordered" evidence="1">
    <location>
        <begin position="56"/>
        <end position="83"/>
    </location>
</feature>
<evidence type="ECO:0000313" key="3">
    <source>
        <dbReference type="Proteomes" id="UP000247696"/>
    </source>
</evidence>
<protein>
    <submittedName>
        <fullName evidence="2">Uncharacterized protein</fullName>
    </submittedName>
</protein>
<reference evidence="3" key="1">
    <citation type="submission" date="2017-11" db="EMBL/GenBank/DDBJ databases">
        <title>Otitis media/interna in a cat caused by the recently described species Corynebacterium provencense.</title>
        <authorList>
            <person name="Kittl S."/>
            <person name="Brodard I."/>
            <person name="Rychener L."/>
            <person name="Jores J."/>
            <person name="Roosje P."/>
            <person name="Gobeli Brawand S."/>
        </authorList>
    </citation>
    <scope>NUCLEOTIDE SEQUENCE [LARGE SCALE GENOMIC DNA]</scope>
    <source>
        <strain evidence="3">17KM38</strain>
    </source>
</reference>
<dbReference type="EMBL" id="CP024988">
    <property type="protein sequence ID" value="AWT25888.1"/>
    <property type="molecule type" value="Genomic_DNA"/>
</dbReference>